<dbReference type="Proteomes" id="UP001604335">
    <property type="component" value="Unassembled WGS sequence"/>
</dbReference>
<evidence type="ECO:0000256" key="1">
    <source>
        <dbReference type="ARBA" id="ARBA00001946"/>
    </source>
</evidence>
<dbReference type="RefSeq" id="WP_393010249.1">
    <property type="nucleotide sequence ID" value="NZ_JAZAQF010000012.1"/>
</dbReference>
<dbReference type="CDD" id="cd05388">
    <property type="entry name" value="CobB_N"/>
    <property type="match status" value="1"/>
</dbReference>
<dbReference type="PROSITE" id="PS51274">
    <property type="entry name" value="GATASE_COBBQ"/>
    <property type="match status" value="1"/>
</dbReference>
<organism evidence="10 11">
    <name type="scientific">Limnothrix redekei LRLZ20PSL1</name>
    <dbReference type="NCBI Taxonomy" id="3112953"/>
    <lineage>
        <taxon>Bacteria</taxon>
        <taxon>Bacillati</taxon>
        <taxon>Cyanobacteriota</taxon>
        <taxon>Cyanophyceae</taxon>
        <taxon>Pseudanabaenales</taxon>
        <taxon>Pseudanabaenaceae</taxon>
        <taxon>Limnothrix</taxon>
    </lineage>
</organism>
<keyword evidence="6 7" id="KW-0315">Glutamine amidotransferase</keyword>
<comment type="caution">
    <text evidence="10">The sequence shown here is derived from an EMBL/GenBank/DDBJ whole genome shotgun (WGS) entry which is preliminary data.</text>
</comment>
<dbReference type="InterPro" id="IPR004484">
    <property type="entry name" value="CbiA/CobB_synth"/>
</dbReference>
<dbReference type="SUPFAM" id="SSF52317">
    <property type="entry name" value="Class I glutamine amidotransferase-like"/>
    <property type="match status" value="1"/>
</dbReference>
<comment type="pathway">
    <text evidence="7">Cofactor biosynthesis; adenosylcobalamin biosynthesis; cob(II)yrinate a,c-diamide from sirohydrochlorin (anaerobic route): step 10/10.</text>
</comment>
<dbReference type="EMBL" id="JAZAQF010000012">
    <property type="protein sequence ID" value="MFG3816389.1"/>
    <property type="molecule type" value="Genomic_DNA"/>
</dbReference>
<dbReference type="Pfam" id="PF07685">
    <property type="entry name" value="GATase_3"/>
    <property type="match status" value="1"/>
</dbReference>
<comment type="miscellaneous">
    <text evidence="7">The a and c carboxylates of cobyrinate are activated for nucleophilic attack via formation of a phosphorylated intermediate by ATP. CbiA catalyzes first the amidation of the c-carboxylate, and then that of the a-carboxylate.</text>
</comment>
<dbReference type="Pfam" id="PF01656">
    <property type="entry name" value="CbiA"/>
    <property type="match status" value="1"/>
</dbReference>
<comment type="cofactor">
    <cofactor evidence="1 7">
        <name>Mg(2+)</name>
        <dbReference type="ChEBI" id="CHEBI:18420"/>
    </cofactor>
</comment>
<evidence type="ECO:0000256" key="3">
    <source>
        <dbReference type="ARBA" id="ARBA00022741"/>
    </source>
</evidence>
<comment type="similarity">
    <text evidence="7">Belongs to the CobB/CbiA family.</text>
</comment>
<evidence type="ECO:0000313" key="10">
    <source>
        <dbReference type="EMBL" id="MFG3816389.1"/>
    </source>
</evidence>
<keyword evidence="3 7" id="KW-0547">Nucleotide-binding</keyword>
<keyword evidence="2 7" id="KW-0436">Ligase</keyword>
<proteinExistence type="inferred from homology"/>
<evidence type="ECO:0000256" key="5">
    <source>
        <dbReference type="ARBA" id="ARBA00022842"/>
    </source>
</evidence>
<dbReference type="PANTHER" id="PTHR43873">
    <property type="entry name" value="COBYRINATE A,C-DIAMIDE SYNTHASE"/>
    <property type="match status" value="1"/>
</dbReference>
<dbReference type="HAMAP" id="MF_00027">
    <property type="entry name" value="CobB_CbiA"/>
    <property type="match status" value="1"/>
</dbReference>
<feature type="domain" description="CobQ/CobB/MinD/ParA nucleotide binding" evidence="8">
    <location>
        <begin position="5"/>
        <end position="182"/>
    </location>
</feature>
<evidence type="ECO:0000259" key="8">
    <source>
        <dbReference type="Pfam" id="PF01656"/>
    </source>
</evidence>
<evidence type="ECO:0000256" key="7">
    <source>
        <dbReference type="HAMAP-Rule" id="MF_00027"/>
    </source>
</evidence>
<keyword evidence="5 7" id="KW-0460">Magnesium</keyword>
<dbReference type="EC" id="6.3.5.11" evidence="7"/>
<feature type="domain" description="CobB/CobQ-like glutamine amidotransferase" evidence="9">
    <location>
        <begin position="252"/>
        <end position="443"/>
    </location>
</feature>
<keyword evidence="4 7" id="KW-0067">ATP-binding</keyword>
<comment type="catalytic activity">
    <reaction evidence="7">
        <text>cob(II)yrinate + 2 L-glutamine + 2 ATP + 2 H2O = cob(II)yrinate a,c diamide + 2 L-glutamate + 2 ADP + 2 phosphate + 2 H(+)</text>
        <dbReference type="Rhea" id="RHEA:26289"/>
        <dbReference type="ChEBI" id="CHEBI:15377"/>
        <dbReference type="ChEBI" id="CHEBI:15378"/>
        <dbReference type="ChEBI" id="CHEBI:29985"/>
        <dbReference type="ChEBI" id="CHEBI:30616"/>
        <dbReference type="ChEBI" id="CHEBI:43474"/>
        <dbReference type="ChEBI" id="CHEBI:58359"/>
        <dbReference type="ChEBI" id="CHEBI:58537"/>
        <dbReference type="ChEBI" id="CHEBI:58894"/>
        <dbReference type="ChEBI" id="CHEBI:456216"/>
        <dbReference type="EC" id="6.3.5.11"/>
    </reaction>
</comment>
<dbReference type="InterPro" id="IPR029062">
    <property type="entry name" value="Class_I_gatase-like"/>
</dbReference>
<dbReference type="Gene3D" id="3.40.50.880">
    <property type="match status" value="1"/>
</dbReference>
<name>A0ABW7C5A1_9CYAN</name>
<dbReference type="NCBIfam" id="NF002204">
    <property type="entry name" value="PRK01077.1"/>
    <property type="match status" value="1"/>
</dbReference>
<accession>A0ABW7C5A1</accession>
<comment type="domain">
    <text evidence="7">Comprises of two domains. The C-terminal domain contains the binding site for glutamine and catalyzes the hydrolysis of this substrate to glutamate and ammonia. The N-terminal domain is anticipated to bind ATP and cobyrinate and catalyzes the ultimate synthesis of the diamide product. The ammonia produced via the glutaminase domain is probably translocated to the adjacent domain via a molecular tunnel, where it reacts with an activated intermediate.</text>
</comment>
<dbReference type="PANTHER" id="PTHR43873:SF1">
    <property type="entry name" value="COBYRINATE A,C-DIAMIDE SYNTHASE"/>
    <property type="match status" value="1"/>
</dbReference>
<evidence type="ECO:0000256" key="2">
    <source>
        <dbReference type="ARBA" id="ARBA00022598"/>
    </source>
</evidence>
<evidence type="ECO:0000313" key="11">
    <source>
        <dbReference type="Proteomes" id="UP001604335"/>
    </source>
</evidence>
<dbReference type="InterPro" id="IPR011698">
    <property type="entry name" value="GATase_3"/>
</dbReference>
<dbReference type="SUPFAM" id="SSF52540">
    <property type="entry name" value="P-loop containing nucleoside triphosphate hydrolases"/>
    <property type="match status" value="1"/>
</dbReference>
<evidence type="ECO:0000256" key="4">
    <source>
        <dbReference type="ARBA" id="ARBA00022840"/>
    </source>
</evidence>
<feature type="active site" description="Nucleophile" evidence="7">
    <location>
        <position position="334"/>
    </location>
</feature>
<dbReference type="InterPro" id="IPR002586">
    <property type="entry name" value="CobQ/CobB/MinD/ParA_Nub-bd_dom"/>
</dbReference>
<keyword evidence="11" id="KW-1185">Reference proteome</keyword>
<protein>
    <recommendedName>
        <fullName evidence="7">Cobyrinate a,c-diamide synthase</fullName>
        <ecNumber evidence="7">6.3.5.11</ecNumber>
    </recommendedName>
    <alternativeName>
        <fullName evidence="7">Cobyrinic acid a,c-diamide synthetase</fullName>
    </alternativeName>
</protein>
<evidence type="ECO:0000256" key="6">
    <source>
        <dbReference type="ARBA" id="ARBA00022962"/>
    </source>
</evidence>
<reference evidence="11" key="1">
    <citation type="journal article" date="2024" name="Algal Res.">
        <title>Biochemical, toxicological and genomic investigation of a high-biomass producing Limnothrix strain isolated from Italian shallow drinking water reservoir.</title>
        <authorList>
            <person name="Simonazzi M."/>
            <person name="Shishido T.K."/>
            <person name="Delbaje E."/>
            <person name="Wahlsten M."/>
            <person name="Fewer D.P."/>
            <person name="Sivonen K."/>
            <person name="Pezzolesi L."/>
            <person name="Pistocchi R."/>
        </authorList>
    </citation>
    <scope>NUCLEOTIDE SEQUENCE [LARGE SCALE GENOMIC DNA]</scope>
    <source>
        <strain evidence="11">LRLZ20PSL1</strain>
    </source>
</reference>
<sequence>MIPTVVVAGTHSGVGKTSVAIALMRAWTRRGWVVQPFKVGPDFIDPGHHRRATGRPSHNLDGWMLPKATNQALFDRAVAGADVAVIEGAMGLFDGYGDQEAGSTAELAKWLNAPVVLVLDGRGLSRSGAALIWGYETFDPDLRFLGAICNRVGSGAHLDRIAGAARDRVRMPILGGVPRDEAALIDRRHLGLKMADEDQLGEGYIDRLADLLETHLDLDQLWQRLQREQPTPKPEPRVPIAPIAVSCRSPRKIGIARDRAFCFYYEANLDFLRDRGAELVEFSPLVDRPPTDCDVLYLGGGYPELYLDQLASNTDCLMAIRQMAAAGKPIYGECGGFIYLCDRLTLADGTGRSLLGLLPLQIQMTRRPKLGYVEATIAPGGPLPSGETIRGHRFHYSEVANPEAAGAIAQCYDLLTSRGDRLTEGYCVGSVLGSYVHLHFASNPQVMTAWLDYLSTTTNH</sequence>
<dbReference type="CDD" id="cd03130">
    <property type="entry name" value="GATase1_CobB"/>
    <property type="match status" value="1"/>
</dbReference>
<dbReference type="Gene3D" id="3.40.50.300">
    <property type="entry name" value="P-loop containing nucleotide triphosphate hydrolases"/>
    <property type="match status" value="2"/>
</dbReference>
<feature type="site" description="Increases nucleophilicity of active site Cys" evidence="7">
    <location>
        <position position="437"/>
    </location>
</feature>
<dbReference type="InterPro" id="IPR027417">
    <property type="entry name" value="P-loop_NTPase"/>
</dbReference>
<gene>
    <name evidence="7" type="primary">cbiA</name>
    <name evidence="10" type="ORF">VPK24_01975</name>
</gene>
<dbReference type="NCBIfam" id="TIGR00379">
    <property type="entry name" value="cobB"/>
    <property type="match status" value="1"/>
</dbReference>
<comment type="function">
    <text evidence="7">Catalyzes the ATP-dependent amidation of the two carboxylate groups at positions a and c of cobyrinate, using either L-glutamine or ammonia as the nitrogen source.</text>
</comment>
<evidence type="ECO:0000259" key="9">
    <source>
        <dbReference type="Pfam" id="PF07685"/>
    </source>
</evidence>
<keyword evidence="7" id="KW-0169">Cobalamin biosynthesis</keyword>